<sequence length="90" mass="9875">MRSRAKSSRVEGLSVWVKKETKSALAISSRANRVAMGALLFTILGVALDVTSNIITVFSTKRDMAEVEDEAAQVYAQSRQRSEATRRSNA</sequence>
<evidence type="ECO:0000313" key="3">
    <source>
        <dbReference type="EMBL" id="CAL4778740.1"/>
    </source>
</evidence>
<comment type="caution">
    <text evidence="2">The sequence shown here is derived from an EMBL/GenBank/DDBJ whole genome shotgun (WGS) entry which is preliminary data.</text>
</comment>
<dbReference type="EMBL" id="CAMXCT030001591">
    <property type="protein sequence ID" value="CAL4778740.1"/>
    <property type="molecule type" value="Genomic_DNA"/>
</dbReference>
<dbReference type="OrthoDB" id="10414872at2759"/>
<keyword evidence="1" id="KW-0812">Transmembrane</keyword>
<evidence type="ECO:0000256" key="1">
    <source>
        <dbReference type="SAM" id="Phobius"/>
    </source>
</evidence>
<gene>
    <name evidence="2" type="ORF">C1SCF055_LOCUS18340</name>
</gene>
<reference evidence="2" key="1">
    <citation type="submission" date="2022-10" db="EMBL/GenBank/DDBJ databases">
        <authorList>
            <person name="Chen Y."/>
            <person name="Dougan E. K."/>
            <person name="Chan C."/>
            <person name="Rhodes N."/>
            <person name="Thang M."/>
        </authorList>
    </citation>
    <scope>NUCLEOTIDE SEQUENCE</scope>
</reference>
<feature type="transmembrane region" description="Helical" evidence="1">
    <location>
        <begin position="38"/>
        <end position="58"/>
    </location>
</feature>
<dbReference type="EMBL" id="CAMXCT020001591">
    <property type="protein sequence ID" value="CAL1144803.1"/>
    <property type="molecule type" value="Genomic_DNA"/>
</dbReference>
<protein>
    <submittedName>
        <fullName evidence="2">Uncharacterized protein</fullName>
    </submittedName>
</protein>
<dbReference type="AlphaFoldDB" id="A0A9P1FWQ4"/>
<proteinExistence type="predicted"/>
<accession>A0A9P1FWQ4</accession>
<name>A0A9P1FWQ4_9DINO</name>
<evidence type="ECO:0000313" key="4">
    <source>
        <dbReference type="Proteomes" id="UP001152797"/>
    </source>
</evidence>
<dbReference type="Proteomes" id="UP001152797">
    <property type="component" value="Unassembled WGS sequence"/>
</dbReference>
<keyword evidence="4" id="KW-1185">Reference proteome</keyword>
<keyword evidence="1" id="KW-1133">Transmembrane helix</keyword>
<evidence type="ECO:0000313" key="2">
    <source>
        <dbReference type="EMBL" id="CAI3991428.1"/>
    </source>
</evidence>
<keyword evidence="1" id="KW-0472">Membrane</keyword>
<dbReference type="EMBL" id="CAMXCT010001591">
    <property type="protein sequence ID" value="CAI3991428.1"/>
    <property type="molecule type" value="Genomic_DNA"/>
</dbReference>
<organism evidence="2">
    <name type="scientific">Cladocopium goreaui</name>
    <dbReference type="NCBI Taxonomy" id="2562237"/>
    <lineage>
        <taxon>Eukaryota</taxon>
        <taxon>Sar</taxon>
        <taxon>Alveolata</taxon>
        <taxon>Dinophyceae</taxon>
        <taxon>Suessiales</taxon>
        <taxon>Symbiodiniaceae</taxon>
        <taxon>Cladocopium</taxon>
    </lineage>
</organism>
<reference evidence="3 4" key="2">
    <citation type="submission" date="2024-05" db="EMBL/GenBank/DDBJ databases">
        <authorList>
            <person name="Chen Y."/>
            <person name="Shah S."/>
            <person name="Dougan E. K."/>
            <person name="Thang M."/>
            <person name="Chan C."/>
        </authorList>
    </citation>
    <scope>NUCLEOTIDE SEQUENCE [LARGE SCALE GENOMIC DNA]</scope>
</reference>